<feature type="compositionally biased region" description="Low complexity" evidence="1">
    <location>
        <begin position="9"/>
        <end position="21"/>
    </location>
</feature>
<dbReference type="EMBL" id="LVVM01002850">
    <property type="protein sequence ID" value="OJA15829.1"/>
    <property type="molecule type" value="Genomic_DNA"/>
</dbReference>
<keyword evidence="3" id="KW-1185">Reference proteome</keyword>
<name>A0A1J8Q452_9AGAM</name>
<comment type="caution">
    <text evidence="2">The sequence shown here is derived from an EMBL/GenBank/DDBJ whole genome shotgun (WGS) entry which is preliminary data.</text>
</comment>
<gene>
    <name evidence="2" type="ORF">AZE42_04024</name>
</gene>
<sequence length="42" mass="4087">MAVGLSKRSGGADASGVASAKGSRRCVSRTPEGVVQPLAKGS</sequence>
<dbReference type="Proteomes" id="UP000183567">
    <property type="component" value="Unassembled WGS sequence"/>
</dbReference>
<evidence type="ECO:0000313" key="3">
    <source>
        <dbReference type="Proteomes" id="UP000183567"/>
    </source>
</evidence>
<accession>A0A1J8Q452</accession>
<proteinExistence type="predicted"/>
<organism evidence="2 3">
    <name type="scientific">Rhizopogon vesiculosus</name>
    <dbReference type="NCBI Taxonomy" id="180088"/>
    <lineage>
        <taxon>Eukaryota</taxon>
        <taxon>Fungi</taxon>
        <taxon>Dikarya</taxon>
        <taxon>Basidiomycota</taxon>
        <taxon>Agaricomycotina</taxon>
        <taxon>Agaricomycetes</taxon>
        <taxon>Agaricomycetidae</taxon>
        <taxon>Boletales</taxon>
        <taxon>Suillineae</taxon>
        <taxon>Rhizopogonaceae</taxon>
        <taxon>Rhizopogon</taxon>
    </lineage>
</organism>
<dbReference type="AlphaFoldDB" id="A0A1J8Q452"/>
<protein>
    <submittedName>
        <fullName evidence="2">Uncharacterized protein</fullName>
    </submittedName>
</protein>
<evidence type="ECO:0000256" key="1">
    <source>
        <dbReference type="SAM" id="MobiDB-lite"/>
    </source>
</evidence>
<reference evidence="2 3" key="1">
    <citation type="submission" date="2016-03" db="EMBL/GenBank/DDBJ databases">
        <title>Comparative genomics of the ectomycorrhizal sister species Rhizopogon vinicolor and Rhizopogon vesiculosus (Basidiomycota: Boletales) reveals a divergence of the mating type B locus.</title>
        <authorList>
            <person name="Mujic A.B."/>
            <person name="Kuo A."/>
            <person name="Tritt A."/>
            <person name="Lipzen A."/>
            <person name="Chen C."/>
            <person name="Johnson J."/>
            <person name="Sharma A."/>
            <person name="Barry K."/>
            <person name="Grigoriev I.V."/>
            <person name="Spatafora J.W."/>
        </authorList>
    </citation>
    <scope>NUCLEOTIDE SEQUENCE [LARGE SCALE GENOMIC DNA]</scope>
    <source>
        <strain evidence="2 3">AM-OR11-056</strain>
    </source>
</reference>
<evidence type="ECO:0000313" key="2">
    <source>
        <dbReference type="EMBL" id="OJA15829.1"/>
    </source>
</evidence>
<feature type="region of interest" description="Disordered" evidence="1">
    <location>
        <begin position="1"/>
        <end position="42"/>
    </location>
</feature>